<evidence type="ECO:0000256" key="5">
    <source>
        <dbReference type="ARBA" id="ARBA00023242"/>
    </source>
</evidence>
<sequence>MEKKLSFNSLIFHKTPEDHKAFSSTSPTSPWVPPLKLNSSMMEEEEEDEEEEIVLRGLSSDRLFFESGGSSSLLVETEGKDDCRETTPAFDCGVAVAVDSTDPFGDFRVSMEEMVEAHGVLIDWAWMQEMLGWFLRANGKGNHGFIISAFLDLVVSLASSSSFSSSPFESCPLSCSSSSSYSCNQVEEMEGDENGQCGLRQHGDKQGNLALAILPNKTEERWRCQSGLLVQPVVAECRLGSHSRETAGMLERPARRPDATAMTRWRRDDTAMTWRRRD</sequence>
<dbReference type="NCBIfam" id="TIGR01568">
    <property type="entry name" value="A_thal_3678"/>
    <property type="match status" value="1"/>
</dbReference>
<evidence type="ECO:0000313" key="9">
    <source>
        <dbReference type="Proteomes" id="UP001552299"/>
    </source>
</evidence>
<dbReference type="AlphaFoldDB" id="A0ABD0VUT7"/>
<evidence type="ECO:0000259" key="7">
    <source>
        <dbReference type="PROSITE" id="PS51754"/>
    </source>
</evidence>
<comment type="function">
    <text evidence="6">Transcriptional repressor that regulates multiple aspects of plant growth and development.</text>
</comment>
<dbReference type="InterPro" id="IPR038933">
    <property type="entry name" value="Ovate"/>
</dbReference>
<organism evidence="8 9">
    <name type="scientific">Dendrobium thyrsiflorum</name>
    <name type="common">Pinecone-like raceme dendrobium</name>
    <name type="synonym">Orchid</name>
    <dbReference type="NCBI Taxonomy" id="117978"/>
    <lineage>
        <taxon>Eukaryota</taxon>
        <taxon>Viridiplantae</taxon>
        <taxon>Streptophyta</taxon>
        <taxon>Embryophyta</taxon>
        <taxon>Tracheophyta</taxon>
        <taxon>Spermatophyta</taxon>
        <taxon>Magnoliopsida</taxon>
        <taxon>Liliopsida</taxon>
        <taxon>Asparagales</taxon>
        <taxon>Orchidaceae</taxon>
        <taxon>Epidendroideae</taxon>
        <taxon>Malaxideae</taxon>
        <taxon>Dendrobiinae</taxon>
        <taxon>Dendrobium</taxon>
    </lineage>
</organism>
<keyword evidence="9" id="KW-1185">Reference proteome</keyword>
<comment type="subcellular location">
    <subcellularLocation>
        <location evidence="1 6">Nucleus</location>
    </subcellularLocation>
</comment>
<evidence type="ECO:0000256" key="3">
    <source>
        <dbReference type="ARBA" id="ARBA00023015"/>
    </source>
</evidence>
<reference evidence="8 9" key="1">
    <citation type="journal article" date="2024" name="Plant Biotechnol. J.">
        <title>Dendrobium thyrsiflorum genome and its molecular insights into genes involved in important horticultural traits.</title>
        <authorList>
            <person name="Chen B."/>
            <person name="Wang J.Y."/>
            <person name="Zheng P.J."/>
            <person name="Li K.L."/>
            <person name="Liang Y.M."/>
            <person name="Chen X.F."/>
            <person name="Zhang C."/>
            <person name="Zhao X."/>
            <person name="He X."/>
            <person name="Zhang G.Q."/>
            <person name="Liu Z.J."/>
            <person name="Xu Q."/>
        </authorList>
    </citation>
    <scope>NUCLEOTIDE SEQUENCE [LARGE SCALE GENOMIC DNA]</scope>
    <source>
        <strain evidence="8">GZMU011</strain>
    </source>
</reference>
<gene>
    <name evidence="8" type="ORF">M5K25_000768</name>
</gene>
<keyword evidence="3 6" id="KW-0805">Transcription regulation</keyword>
<dbReference type="InterPro" id="IPR006458">
    <property type="entry name" value="Ovate_C"/>
</dbReference>
<accession>A0ABD0VUT7</accession>
<dbReference type="GO" id="GO:0005634">
    <property type="term" value="C:nucleus"/>
    <property type="evidence" value="ECO:0007669"/>
    <property type="project" value="UniProtKB-SubCell"/>
</dbReference>
<name>A0ABD0VUT7_DENTH</name>
<feature type="domain" description="OVATE" evidence="7">
    <location>
        <begin position="96"/>
        <end position="156"/>
    </location>
</feature>
<keyword evidence="2 6" id="KW-0678">Repressor</keyword>
<protein>
    <recommendedName>
        <fullName evidence="6">Transcription repressor</fullName>
    </recommendedName>
    <alternativeName>
        <fullName evidence="6">Ovate family protein</fullName>
    </alternativeName>
</protein>
<proteinExistence type="predicted"/>
<dbReference type="PANTHER" id="PTHR33057">
    <property type="entry name" value="TRANSCRIPTION REPRESSOR OFP7-RELATED"/>
    <property type="match status" value="1"/>
</dbReference>
<dbReference type="GO" id="GO:0045892">
    <property type="term" value="P:negative regulation of DNA-templated transcription"/>
    <property type="evidence" value="ECO:0007669"/>
    <property type="project" value="UniProtKB-UniRule"/>
</dbReference>
<dbReference type="EMBL" id="JANQDX010000001">
    <property type="protein sequence ID" value="KAL0928844.1"/>
    <property type="molecule type" value="Genomic_DNA"/>
</dbReference>
<comment type="caution">
    <text evidence="8">The sequence shown here is derived from an EMBL/GenBank/DDBJ whole genome shotgun (WGS) entry which is preliminary data.</text>
</comment>
<dbReference type="PROSITE" id="PS51754">
    <property type="entry name" value="OVATE"/>
    <property type="match status" value="1"/>
</dbReference>
<evidence type="ECO:0000256" key="6">
    <source>
        <dbReference type="RuleBase" id="RU367028"/>
    </source>
</evidence>
<evidence type="ECO:0000256" key="2">
    <source>
        <dbReference type="ARBA" id="ARBA00022491"/>
    </source>
</evidence>
<evidence type="ECO:0000256" key="4">
    <source>
        <dbReference type="ARBA" id="ARBA00023163"/>
    </source>
</evidence>
<evidence type="ECO:0000256" key="1">
    <source>
        <dbReference type="ARBA" id="ARBA00004123"/>
    </source>
</evidence>
<evidence type="ECO:0000313" key="8">
    <source>
        <dbReference type="EMBL" id="KAL0928844.1"/>
    </source>
</evidence>
<dbReference type="PANTHER" id="PTHR33057:SF26">
    <property type="entry name" value="TRANSCRIPTION REPRESSOR OFP13"/>
    <property type="match status" value="1"/>
</dbReference>
<dbReference type="Proteomes" id="UP001552299">
    <property type="component" value="Unassembled WGS sequence"/>
</dbReference>
<keyword evidence="4 6" id="KW-0804">Transcription</keyword>
<keyword evidence="5 6" id="KW-0539">Nucleus</keyword>
<dbReference type="Pfam" id="PF04844">
    <property type="entry name" value="Ovate"/>
    <property type="match status" value="1"/>
</dbReference>